<protein>
    <submittedName>
        <fullName evidence="1">Uncharacterized protein</fullName>
    </submittedName>
</protein>
<evidence type="ECO:0000313" key="1">
    <source>
        <dbReference type="EMBL" id="OGN10322.1"/>
    </source>
</evidence>
<accession>A0A1F8FB18</accession>
<dbReference type="Proteomes" id="UP000177167">
    <property type="component" value="Unassembled WGS sequence"/>
</dbReference>
<dbReference type="EMBL" id="MGJP01000010">
    <property type="protein sequence ID" value="OGN10322.1"/>
    <property type="molecule type" value="Genomic_DNA"/>
</dbReference>
<dbReference type="AlphaFoldDB" id="A0A1F8FB18"/>
<evidence type="ECO:0000313" key="2">
    <source>
        <dbReference type="Proteomes" id="UP000177167"/>
    </source>
</evidence>
<proteinExistence type="predicted"/>
<reference evidence="1 2" key="1">
    <citation type="journal article" date="2016" name="Nat. Commun.">
        <title>Thousands of microbial genomes shed light on interconnected biogeochemical processes in an aquifer system.</title>
        <authorList>
            <person name="Anantharaman K."/>
            <person name="Brown C.T."/>
            <person name="Hug L.A."/>
            <person name="Sharon I."/>
            <person name="Castelle C.J."/>
            <person name="Probst A.J."/>
            <person name="Thomas B.C."/>
            <person name="Singh A."/>
            <person name="Wilkins M.J."/>
            <person name="Karaoz U."/>
            <person name="Brodie E.L."/>
            <person name="Williams K.H."/>
            <person name="Hubbard S.S."/>
            <person name="Banfield J.F."/>
        </authorList>
    </citation>
    <scope>NUCLEOTIDE SEQUENCE [LARGE SCALE GENOMIC DNA]</scope>
</reference>
<comment type="caution">
    <text evidence="1">The sequence shown here is derived from an EMBL/GenBank/DDBJ whole genome shotgun (WGS) entry which is preliminary data.</text>
</comment>
<sequence length="140" mass="15268">MFASKFRIAQTKAVSSTRLNNSIRCGYGIRYINNRSYAIYAGESASAFDCATQNKDYNPGGPDNDADVEIVNFADSRVEFKTVFRVIYFEPPDPKTFILDSGGTVHGEANYNLGITVGKVGGACPQDCKTINVFTSGKIE</sequence>
<name>A0A1F8FB18_9BACT</name>
<organism evidence="1 2">
    <name type="scientific">Candidatus Yanofskybacteria bacterium RIFCSPHIGHO2_02_FULL_41_11</name>
    <dbReference type="NCBI Taxonomy" id="1802675"/>
    <lineage>
        <taxon>Bacteria</taxon>
        <taxon>Candidatus Yanofskyibacteriota</taxon>
    </lineage>
</organism>
<gene>
    <name evidence="1" type="ORF">A3J46_00010</name>
</gene>